<proteinExistence type="predicted"/>
<dbReference type="AlphaFoldDB" id="W4FCE9"/>
<dbReference type="GeneID" id="20820607"/>
<dbReference type="RefSeq" id="XP_009846008.1">
    <property type="nucleotide sequence ID" value="XM_009847706.1"/>
</dbReference>
<organism evidence="2">
    <name type="scientific">Aphanomyces astaci</name>
    <name type="common">Crayfish plague agent</name>
    <dbReference type="NCBI Taxonomy" id="112090"/>
    <lineage>
        <taxon>Eukaryota</taxon>
        <taxon>Sar</taxon>
        <taxon>Stramenopiles</taxon>
        <taxon>Oomycota</taxon>
        <taxon>Saprolegniomycetes</taxon>
        <taxon>Saprolegniales</taxon>
        <taxon>Verrucalvaceae</taxon>
        <taxon>Aphanomyces</taxon>
    </lineage>
</organism>
<evidence type="ECO:0000313" key="2">
    <source>
        <dbReference type="EMBL" id="ETV64506.1"/>
    </source>
</evidence>
<keyword evidence="1" id="KW-1133">Transmembrane helix</keyword>
<evidence type="ECO:0000256" key="1">
    <source>
        <dbReference type="SAM" id="Phobius"/>
    </source>
</evidence>
<sequence length="308" mass="33130">MAISTLHLQQYITSLVFVMLAALATVAKPAILRRVAAASNNSRDLKATSGDETMVIVVITVVIVLLVVIGIMICVYRRYYNPVGTKEDCEVPHESLSTSRAGGRPFLSTLLLQDLKTQRLANSVAGLTSTGTAGIPSATMTLQLTGSNSTAYPWPTLRSSELRRTGLGSIDDDGSSITDSSSNILGSIRSEQTLSVADSNVLSTFRSHETTSVDDVVLVSGGRYSAKMTPGDPNEQQPQLRLYHAAVSEEDGGSFYDTPSPKSILREDVVIMRPSMTTTQQHSSSRGLNQAEYFQLARSLNGVRRGAK</sequence>
<protein>
    <submittedName>
        <fullName evidence="2">Uncharacterized protein</fullName>
    </submittedName>
</protein>
<dbReference type="OrthoDB" id="10636330at2759"/>
<reference evidence="2" key="1">
    <citation type="submission" date="2013-12" db="EMBL/GenBank/DDBJ databases">
        <title>The Genome Sequence of Aphanomyces astaci APO3.</title>
        <authorList>
            <consortium name="The Broad Institute Genomics Platform"/>
            <person name="Russ C."/>
            <person name="Tyler B."/>
            <person name="van West P."/>
            <person name="Dieguez-Uribeondo J."/>
            <person name="Young S.K."/>
            <person name="Zeng Q."/>
            <person name="Gargeya S."/>
            <person name="Fitzgerald M."/>
            <person name="Abouelleil A."/>
            <person name="Alvarado L."/>
            <person name="Chapman S.B."/>
            <person name="Gainer-Dewar J."/>
            <person name="Goldberg J."/>
            <person name="Griggs A."/>
            <person name="Gujja S."/>
            <person name="Hansen M."/>
            <person name="Howarth C."/>
            <person name="Imamovic A."/>
            <person name="Ireland A."/>
            <person name="Larimer J."/>
            <person name="McCowan C."/>
            <person name="Murphy C."/>
            <person name="Pearson M."/>
            <person name="Poon T.W."/>
            <person name="Priest M."/>
            <person name="Roberts A."/>
            <person name="Saif S."/>
            <person name="Shea T."/>
            <person name="Sykes S."/>
            <person name="Wortman J."/>
            <person name="Nusbaum C."/>
            <person name="Birren B."/>
        </authorList>
    </citation>
    <scope>NUCLEOTIDE SEQUENCE [LARGE SCALE GENOMIC DNA]</scope>
    <source>
        <strain evidence="2">APO3</strain>
    </source>
</reference>
<gene>
    <name evidence="2" type="ORF">H257_18611</name>
</gene>
<dbReference type="EMBL" id="KI913299">
    <property type="protein sequence ID" value="ETV64506.1"/>
    <property type="molecule type" value="Genomic_DNA"/>
</dbReference>
<keyword evidence="1" id="KW-0472">Membrane</keyword>
<dbReference type="VEuPathDB" id="FungiDB:H257_18611"/>
<accession>W4FCE9</accession>
<feature type="transmembrane region" description="Helical" evidence="1">
    <location>
        <begin position="53"/>
        <end position="76"/>
    </location>
</feature>
<name>W4FCE9_APHAT</name>
<keyword evidence="1" id="KW-0812">Transmembrane</keyword>